<dbReference type="Gene3D" id="3.30.70.1060">
    <property type="entry name" value="Dimeric alpha+beta barrel"/>
    <property type="match status" value="1"/>
</dbReference>
<evidence type="ECO:0000313" key="4">
    <source>
        <dbReference type="Proteomes" id="UP001501391"/>
    </source>
</evidence>
<proteinExistence type="inferred from homology"/>
<dbReference type="SUPFAM" id="SSF54909">
    <property type="entry name" value="Dimeric alpha+beta barrel"/>
    <property type="match status" value="1"/>
</dbReference>
<accession>A0ABN3C105</accession>
<keyword evidence="4" id="KW-1185">Reference proteome</keyword>
<dbReference type="InterPro" id="IPR011008">
    <property type="entry name" value="Dimeric_a/b-barrel"/>
</dbReference>
<dbReference type="PANTHER" id="PTHR37828:SF1">
    <property type="entry name" value="YCII-RELATED DOMAIN-CONTAINING PROTEIN"/>
    <property type="match status" value="1"/>
</dbReference>
<sequence>MSPELFVLIVHHVGDPAEVEKHTPGHIAYLEKHHAAGVFVLSGQTRPEEYGGVILARGVTRAELDAVIAEDPFVRSGVSEYTVFTMGARRAHPDVLKAIRGEIR</sequence>
<comment type="similarity">
    <text evidence="1">Belongs to the YciI family.</text>
</comment>
<evidence type="ECO:0000313" key="3">
    <source>
        <dbReference type="EMBL" id="GAA2202866.1"/>
    </source>
</evidence>
<feature type="domain" description="YCII-related" evidence="2">
    <location>
        <begin position="7"/>
        <end position="86"/>
    </location>
</feature>
<dbReference type="RefSeq" id="WP_346164026.1">
    <property type="nucleotide sequence ID" value="NZ_BAAAOQ010000025.1"/>
</dbReference>
<name>A0ABN3C105_9ACTN</name>
<dbReference type="Proteomes" id="UP001501391">
    <property type="component" value="Unassembled WGS sequence"/>
</dbReference>
<gene>
    <name evidence="3" type="ORF">GCM10009787_63580</name>
</gene>
<protein>
    <submittedName>
        <fullName evidence="3">YciI family protein</fullName>
    </submittedName>
</protein>
<dbReference type="EMBL" id="BAAAOQ010000025">
    <property type="protein sequence ID" value="GAA2202866.1"/>
    <property type="molecule type" value="Genomic_DNA"/>
</dbReference>
<dbReference type="PANTHER" id="PTHR37828">
    <property type="entry name" value="GSR2449 PROTEIN"/>
    <property type="match status" value="1"/>
</dbReference>
<evidence type="ECO:0000259" key="2">
    <source>
        <dbReference type="Pfam" id="PF03795"/>
    </source>
</evidence>
<dbReference type="Pfam" id="PF03795">
    <property type="entry name" value="YCII"/>
    <property type="match status" value="1"/>
</dbReference>
<organism evidence="3 4">
    <name type="scientific">Streptomyces bangladeshensis</name>
    <dbReference type="NCBI Taxonomy" id="295352"/>
    <lineage>
        <taxon>Bacteria</taxon>
        <taxon>Bacillati</taxon>
        <taxon>Actinomycetota</taxon>
        <taxon>Actinomycetes</taxon>
        <taxon>Kitasatosporales</taxon>
        <taxon>Streptomycetaceae</taxon>
        <taxon>Streptomyces</taxon>
    </lineage>
</organism>
<evidence type="ECO:0000256" key="1">
    <source>
        <dbReference type="ARBA" id="ARBA00007689"/>
    </source>
</evidence>
<reference evidence="3 4" key="1">
    <citation type="journal article" date="2019" name="Int. J. Syst. Evol. Microbiol.">
        <title>The Global Catalogue of Microorganisms (GCM) 10K type strain sequencing project: providing services to taxonomists for standard genome sequencing and annotation.</title>
        <authorList>
            <consortium name="The Broad Institute Genomics Platform"/>
            <consortium name="The Broad Institute Genome Sequencing Center for Infectious Disease"/>
            <person name="Wu L."/>
            <person name="Ma J."/>
        </authorList>
    </citation>
    <scope>NUCLEOTIDE SEQUENCE [LARGE SCALE GENOMIC DNA]</scope>
    <source>
        <strain evidence="3 4">JCM 14924</strain>
    </source>
</reference>
<dbReference type="InterPro" id="IPR005545">
    <property type="entry name" value="YCII"/>
</dbReference>
<comment type="caution">
    <text evidence="3">The sequence shown here is derived from an EMBL/GenBank/DDBJ whole genome shotgun (WGS) entry which is preliminary data.</text>
</comment>